<evidence type="ECO:0000313" key="3">
    <source>
        <dbReference type="Proteomes" id="UP000230233"/>
    </source>
</evidence>
<sequence>MEQKISNLPQEIFSRILMDYGIKNFDNFFNHLCILKLDCHNTSIRLTLESPPSETLEEKYLEQILMVFCRGFYSFLTRSPQKNWMAEEHLFRHHGPTINSGGSSKVDLCLESAINGTAIITGQMFSIKTDTISTLMETVVSVRTIFTMIGTVTHNKLTGNCGLGKQVLVSIYNLDERPIRRTVITSEDTETRQTDADQNKSTPQIAESSTEPADSLQISSSITVDRRTKSSEITTTSSLSTGSMNWEDPNNPFLSDYHSEKELQKNQSPVENMVIGRQKKLSAESTSSMILLDSGKNKNVDGKKRENAIEYQWVPKRHDGHPFENQISSVTMDVESPNIVYTNQNPSLVENWAVGLQEDSSAGSTHTKPPIVSNLLDCATPEKKIQIASRDEEITLVEVPFSPNISSIFPTLSSESLPKSPPKPNKRKLLTQKKRLTMKDRRSQKLLPSPGVDEFEQSQMNLAENSSDFVLLNIKGRHAINDTKETLVNLLEKMGVRGKLEDVECIRLPTKGSSYMIQFKVWNPMDAKILNRLVGSTKHWSKRFNMDIMGGKGVFIWKPVSTSQIMDAIVATTIQAFNICYNLPSLICQLNTEKVRRDFVGSTNAKHMMIALKKVMFQSVLKTLEDKNKNGTEEDLITDESF</sequence>
<dbReference type="EMBL" id="PDUG01000004">
    <property type="protein sequence ID" value="PIC34150.1"/>
    <property type="molecule type" value="Genomic_DNA"/>
</dbReference>
<evidence type="ECO:0000256" key="1">
    <source>
        <dbReference type="SAM" id="MobiDB-lite"/>
    </source>
</evidence>
<organism evidence="2 3">
    <name type="scientific">Caenorhabditis nigoni</name>
    <dbReference type="NCBI Taxonomy" id="1611254"/>
    <lineage>
        <taxon>Eukaryota</taxon>
        <taxon>Metazoa</taxon>
        <taxon>Ecdysozoa</taxon>
        <taxon>Nematoda</taxon>
        <taxon>Chromadorea</taxon>
        <taxon>Rhabditida</taxon>
        <taxon>Rhabditina</taxon>
        <taxon>Rhabditomorpha</taxon>
        <taxon>Rhabditoidea</taxon>
        <taxon>Rhabditidae</taxon>
        <taxon>Peloderinae</taxon>
        <taxon>Caenorhabditis</taxon>
    </lineage>
</organism>
<proteinExistence type="predicted"/>
<dbReference type="AlphaFoldDB" id="A0A2G5U3N6"/>
<keyword evidence="3" id="KW-1185">Reference proteome</keyword>
<protein>
    <submittedName>
        <fullName evidence="2">Uncharacterized protein</fullName>
    </submittedName>
</protein>
<feature type="region of interest" description="Disordered" evidence="1">
    <location>
        <begin position="183"/>
        <end position="256"/>
    </location>
</feature>
<gene>
    <name evidence="2" type="primary">Cnig_chr_IV.g13890</name>
    <name evidence="2" type="ORF">B9Z55_013890</name>
</gene>
<feature type="compositionally biased region" description="Polar residues" evidence="1">
    <location>
        <begin position="199"/>
        <end position="223"/>
    </location>
</feature>
<dbReference type="STRING" id="1611254.A0A2G5U3N6"/>
<comment type="caution">
    <text evidence="2">The sequence shown here is derived from an EMBL/GenBank/DDBJ whole genome shotgun (WGS) entry which is preliminary data.</text>
</comment>
<feature type="compositionally biased region" description="Basic and acidic residues" evidence="1">
    <location>
        <begin position="189"/>
        <end position="198"/>
    </location>
</feature>
<dbReference type="Proteomes" id="UP000230233">
    <property type="component" value="Chromosome IV"/>
</dbReference>
<reference evidence="3" key="1">
    <citation type="submission" date="2017-10" db="EMBL/GenBank/DDBJ databases">
        <title>Rapid genome shrinkage in a self-fertile nematode reveals novel sperm competition proteins.</title>
        <authorList>
            <person name="Yin D."/>
            <person name="Schwarz E.M."/>
            <person name="Thomas C.G."/>
            <person name="Felde R.L."/>
            <person name="Korf I.F."/>
            <person name="Cutter A.D."/>
            <person name="Schartner C.M."/>
            <person name="Ralston E.J."/>
            <person name="Meyer B.J."/>
            <person name="Haag E.S."/>
        </authorList>
    </citation>
    <scope>NUCLEOTIDE SEQUENCE [LARGE SCALE GENOMIC DNA]</scope>
    <source>
        <strain evidence="3">JU1422</strain>
    </source>
</reference>
<name>A0A2G5U3N6_9PELO</name>
<accession>A0A2G5U3N6</accession>
<feature type="compositionally biased region" description="Low complexity" evidence="1">
    <location>
        <begin position="231"/>
        <end position="243"/>
    </location>
</feature>
<evidence type="ECO:0000313" key="2">
    <source>
        <dbReference type="EMBL" id="PIC34150.1"/>
    </source>
</evidence>